<keyword evidence="1" id="KW-0732">Signal</keyword>
<dbReference type="Gene3D" id="3.40.630.30">
    <property type="match status" value="1"/>
</dbReference>
<evidence type="ECO:0000256" key="1">
    <source>
        <dbReference type="SAM" id="SignalP"/>
    </source>
</evidence>
<evidence type="ECO:0000313" key="4">
    <source>
        <dbReference type="Proteomes" id="UP000029713"/>
    </source>
</evidence>
<dbReference type="InterPro" id="IPR051908">
    <property type="entry name" value="Ribosomal_N-acetyltransferase"/>
</dbReference>
<proteinExistence type="predicted"/>
<dbReference type="AlphaFoldDB" id="A0A098YD71"/>
<feature type="signal peptide" evidence="1">
    <location>
        <begin position="1"/>
        <end position="21"/>
    </location>
</feature>
<keyword evidence="4" id="KW-1185">Reference proteome</keyword>
<evidence type="ECO:0000313" key="3">
    <source>
        <dbReference type="EMBL" id="KGH47706.1"/>
    </source>
</evidence>
<protein>
    <submittedName>
        <fullName evidence="3">GNAT family acetyltransferase</fullName>
    </submittedName>
</protein>
<dbReference type="SUPFAM" id="SSF55729">
    <property type="entry name" value="Acyl-CoA N-acyltransferases (Nat)"/>
    <property type="match status" value="1"/>
</dbReference>
<gene>
    <name evidence="3" type="ORF">IN07_06215</name>
</gene>
<reference evidence="3 4" key="1">
    <citation type="submission" date="2014-07" db="EMBL/GenBank/DDBJ databases">
        <title>Biosystematic studies on Modestobacter strains isolated from extreme hyper-arid desert soil and from historic building.</title>
        <authorList>
            <person name="Bukarasam K."/>
            <person name="Bull A."/>
            <person name="Girard G."/>
            <person name="van Wezel G."/>
            <person name="Goodfellow M."/>
        </authorList>
    </citation>
    <scope>NUCLEOTIDE SEQUENCE [LARGE SCALE GENOMIC DNA]</scope>
    <source>
        <strain evidence="3 4">KNN45-2b</strain>
    </source>
</reference>
<dbReference type="InterPro" id="IPR000182">
    <property type="entry name" value="GNAT_dom"/>
</dbReference>
<dbReference type="PANTHER" id="PTHR43441:SF6">
    <property type="entry name" value="N-ACETYLTRANSFERASE DOMAIN-CONTAINING PROTEIN"/>
    <property type="match status" value="1"/>
</dbReference>
<dbReference type="STRING" id="1522368.IN07_06215"/>
<dbReference type="PROSITE" id="PS51186">
    <property type="entry name" value="GNAT"/>
    <property type="match status" value="1"/>
</dbReference>
<dbReference type="EMBL" id="JPMX01000019">
    <property type="protein sequence ID" value="KGH47706.1"/>
    <property type="molecule type" value="Genomic_DNA"/>
</dbReference>
<feature type="domain" description="N-acetyltransferase" evidence="2">
    <location>
        <begin position="9"/>
        <end position="166"/>
    </location>
</feature>
<accession>A0A098YD71</accession>
<comment type="caution">
    <text evidence="3">The sequence shown here is derived from an EMBL/GenBank/DDBJ whole genome shotgun (WGS) entry which is preliminary data.</text>
</comment>
<name>A0A098YD71_9ACTN</name>
<dbReference type="Proteomes" id="UP000029713">
    <property type="component" value="Unassembled WGS sequence"/>
</dbReference>
<evidence type="ECO:0000259" key="2">
    <source>
        <dbReference type="PROSITE" id="PS51186"/>
    </source>
</evidence>
<sequence length="170" mass="18470">MRLVQLPAAVFTALAAGDLAAADELSPVPLTAYFAGPDWASVWRRRAAQLTTHPEDAGWITRVIWDPTRRAAVGRAGFHGAPDRDGMVEIGYAVGPVWRRQGYARAAFEQLLTRARAEPAVRTVRVTISPTNTASRALALPYGFVPVGEQEDDEDGLELVYEVAADDLRA</sequence>
<dbReference type="OrthoDB" id="3402863at2"/>
<organism evidence="3 4">
    <name type="scientific">Modestobacter caceresii</name>
    <dbReference type="NCBI Taxonomy" id="1522368"/>
    <lineage>
        <taxon>Bacteria</taxon>
        <taxon>Bacillati</taxon>
        <taxon>Actinomycetota</taxon>
        <taxon>Actinomycetes</taxon>
        <taxon>Geodermatophilales</taxon>
        <taxon>Geodermatophilaceae</taxon>
        <taxon>Modestobacter</taxon>
    </lineage>
</organism>
<dbReference type="GO" id="GO:0005737">
    <property type="term" value="C:cytoplasm"/>
    <property type="evidence" value="ECO:0007669"/>
    <property type="project" value="TreeGrafter"/>
</dbReference>
<dbReference type="CDD" id="cd04301">
    <property type="entry name" value="NAT_SF"/>
    <property type="match status" value="1"/>
</dbReference>
<dbReference type="GO" id="GO:0008999">
    <property type="term" value="F:protein-N-terminal-alanine acetyltransferase activity"/>
    <property type="evidence" value="ECO:0007669"/>
    <property type="project" value="TreeGrafter"/>
</dbReference>
<feature type="chain" id="PRO_5039047460" evidence="1">
    <location>
        <begin position="22"/>
        <end position="170"/>
    </location>
</feature>
<dbReference type="Pfam" id="PF13302">
    <property type="entry name" value="Acetyltransf_3"/>
    <property type="match status" value="1"/>
</dbReference>
<dbReference type="InterPro" id="IPR016181">
    <property type="entry name" value="Acyl_CoA_acyltransferase"/>
</dbReference>
<keyword evidence="3" id="KW-0808">Transferase</keyword>
<dbReference type="PANTHER" id="PTHR43441">
    <property type="entry name" value="RIBOSOMAL-PROTEIN-SERINE ACETYLTRANSFERASE"/>
    <property type="match status" value="1"/>
</dbReference>
<dbReference type="GO" id="GO:1990189">
    <property type="term" value="F:protein N-terminal-serine acetyltransferase activity"/>
    <property type="evidence" value="ECO:0007669"/>
    <property type="project" value="TreeGrafter"/>
</dbReference>